<comment type="caution">
    <text evidence="2">The sequence shown here is derived from an EMBL/GenBank/DDBJ whole genome shotgun (WGS) entry which is preliminary data.</text>
</comment>
<evidence type="ECO:0000313" key="3">
    <source>
        <dbReference type="Proteomes" id="UP000637267"/>
    </source>
</evidence>
<accession>A0ABQ2PEU2</accession>
<dbReference type="PANTHER" id="PTHR12461:SF105">
    <property type="entry name" value="HYPOXIA-INDUCIBLE FACTOR 1-ALPHA INHIBITOR"/>
    <property type="match status" value="1"/>
</dbReference>
<protein>
    <submittedName>
        <fullName evidence="2">Aspartate beta-hydroxylase</fullName>
    </submittedName>
</protein>
<keyword evidence="3" id="KW-1185">Reference proteome</keyword>
<dbReference type="Pfam" id="PF13621">
    <property type="entry name" value="Cupin_8"/>
    <property type="match status" value="1"/>
</dbReference>
<sequence length="341" mass="39550">MDTRHQTVATVVVDNEWRRWIAENLLLGSNPDDLLQVMVAGGIAPDMALAELNAARQSPYLAGAQRLKNRLAKRDWVLDNLRRLEHLRAAEIPRRHRLSTREFFDEFYTAGRPVIITGMMDHWPAMNKWSLDYFASRCGNAEVQVQFGRNSNQHYELDKKRHEKTMRFAEYVNLVRAQSPTNDFYMTAYNDSRNRAALADLWNDVPPLPEYLDPSSVDSGFLWFGPAGTITPFHHDLTNNFMAQIIGRKRVVLVPATEIASMYNHEHCFTYVDARNVDFQRFPEMRRVRPLECTLNPGEILFLPVGCWHFVEGLEVSVTMSFINFRWQNDFTSSYPAERAF</sequence>
<dbReference type="Gene3D" id="2.60.120.650">
    <property type="entry name" value="Cupin"/>
    <property type="match status" value="1"/>
</dbReference>
<dbReference type="SUPFAM" id="SSF51197">
    <property type="entry name" value="Clavaminate synthase-like"/>
    <property type="match status" value="1"/>
</dbReference>
<dbReference type="PROSITE" id="PS51184">
    <property type="entry name" value="JMJC"/>
    <property type="match status" value="1"/>
</dbReference>
<dbReference type="RefSeq" id="WP_188706645.1">
    <property type="nucleotide sequence ID" value="NZ_BMLX01000008.1"/>
</dbReference>
<feature type="domain" description="JmjC" evidence="1">
    <location>
        <begin position="194"/>
        <end position="339"/>
    </location>
</feature>
<dbReference type="SMART" id="SM00558">
    <property type="entry name" value="JmjC"/>
    <property type="match status" value="1"/>
</dbReference>
<proteinExistence type="predicted"/>
<evidence type="ECO:0000313" key="2">
    <source>
        <dbReference type="EMBL" id="GGP23838.1"/>
    </source>
</evidence>
<dbReference type="InterPro" id="IPR003347">
    <property type="entry name" value="JmjC_dom"/>
</dbReference>
<dbReference type="PANTHER" id="PTHR12461">
    <property type="entry name" value="HYPOXIA-INDUCIBLE FACTOR 1 ALPHA INHIBITOR-RELATED"/>
    <property type="match status" value="1"/>
</dbReference>
<reference evidence="3" key="1">
    <citation type="journal article" date="2019" name="Int. J. Syst. Evol. Microbiol.">
        <title>The Global Catalogue of Microorganisms (GCM) 10K type strain sequencing project: providing services to taxonomists for standard genome sequencing and annotation.</title>
        <authorList>
            <consortium name="The Broad Institute Genomics Platform"/>
            <consortium name="The Broad Institute Genome Sequencing Center for Infectious Disease"/>
            <person name="Wu L."/>
            <person name="Ma J."/>
        </authorList>
    </citation>
    <scope>NUCLEOTIDE SEQUENCE [LARGE SCALE GENOMIC DNA]</scope>
    <source>
        <strain evidence="3">CGMCC 1.8859</strain>
    </source>
</reference>
<dbReference type="EMBL" id="BMLX01000008">
    <property type="protein sequence ID" value="GGP23838.1"/>
    <property type="molecule type" value="Genomic_DNA"/>
</dbReference>
<evidence type="ECO:0000259" key="1">
    <source>
        <dbReference type="PROSITE" id="PS51184"/>
    </source>
</evidence>
<gene>
    <name evidence="2" type="primary">jmjD5</name>
    <name evidence="2" type="ORF">GCM10010970_38380</name>
</gene>
<name>A0ABQ2PEU2_9NEIS</name>
<dbReference type="Proteomes" id="UP000637267">
    <property type="component" value="Unassembled WGS sequence"/>
</dbReference>
<dbReference type="InterPro" id="IPR041667">
    <property type="entry name" value="Cupin_8"/>
</dbReference>
<organism evidence="2 3">
    <name type="scientific">Silvimonas iriomotensis</name>
    <dbReference type="NCBI Taxonomy" id="449662"/>
    <lineage>
        <taxon>Bacteria</taxon>
        <taxon>Pseudomonadati</taxon>
        <taxon>Pseudomonadota</taxon>
        <taxon>Betaproteobacteria</taxon>
        <taxon>Neisseriales</taxon>
        <taxon>Chitinibacteraceae</taxon>
        <taxon>Silvimonas</taxon>
    </lineage>
</organism>